<reference evidence="1 2" key="1">
    <citation type="submission" date="2020-10" db="EMBL/GenBank/DDBJ databases">
        <title>Phylogeny of dyella-like bacteria.</title>
        <authorList>
            <person name="Fu J."/>
        </authorList>
    </citation>
    <scope>NUCLEOTIDE SEQUENCE [LARGE SCALE GENOMIC DNA]</scope>
    <source>
        <strain evidence="1 2">JP1</strain>
    </source>
</reference>
<protein>
    <submittedName>
        <fullName evidence="1">Gamma carbonic anhydrase family protein</fullName>
    </submittedName>
</protein>
<dbReference type="RefSeq" id="WP_404545503.1">
    <property type="nucleotide sequence ID" value="NZ_JADIKJ010000003.1"/>
</dbReference>
<keyword evidence="2" id="KW-1185">Reference proteome</keyword>
<comment type="caution">
    <text evidence="1">The sequence shown here is derived from an EMBL/GenBank/DDBJ whole genome shotgun (WGS) entry which is preliminary data.</text>
</comment>
<dbReference type="InterPro" id="IPR011004">
    <property type="entry name" value="Trimer_LpxA-like_sf"/>
</dbReference>
<dbReference type="Gene3D" id="2.160.10.10">
    <property type="entry name" value="Hexapeptide repeat proteins"/>
    <property type="match status" value="1"/>
</dbReference>
<accession>A0ABW8JGZ5</accession>
<dbReference type="EMBL" id="JADIKJ010000003">
    <property type="protein sequence ID" value="MFK2899556.1"/>
    <property type="molecule type" value="Genomic_DNA"/>
</dbReference>
<evidence type="ECO:0000313" key="2">
    <source>
        <dbReference type="Proteomes" id="UP001620461"/>
    </source>
</evidence>
<dbReference type="InterPro" id="IPR047324">
    <property type="entry name" value="LbH_gamma_CA-like"/>
</dbReference>
<dbReference type="SUPFAM" id="SSF51161">
    <property type="entry name" value="Trimeric LpxA-like enzymes"/>
    <property type="match status" value="1"/>
</dbReference>
<dbReference type="Proteomes" id="UP001620461">
    <property type="component" value="Unassembled WGS sequence"/>
</dbReference>
<dbReference type="InterPro" id="IPR050484">
    <property type="entry name" value="Transf_Hexapept/Carb_Anhydrase"/>
</dbReference>
<organism evidence="1 2">
    <name type="scientific">Dyella jejuensis</name>
    <dbReference type="NCBI Taxonomy" id="1432009"/>
    <lineage>
        <taxon>Bacteria</taxon>
        <taxon>Pseudomonadati</taxon>
        <taxon>Pseudomonadota</taxon>
        <taxon>Gammaproteobacteria</taxon>
        <taxon>Lysobacterales</taxon>
        <taxon>Rhodanobacteraceae</taxon>
        <taxon>Dyella</taxon>
    </lineage>
</organism>
<name>A0ABW8JGZ5_9GAMM</name>
<dbReference type="InterPro" id="IPR001451">
    <property type="entry name" value="Hexapep"/>
</dbReference>
<sequence length="184" mass="19461">MNPLRSFKGIVPTLGARAYVDPAATVIGDVVLGDDVSIWPGAVLRGDVHYIRIGARSNVQDGAVVHVTHDGLYSPGGFPTIVGEGVTIGHGAVVHACTIEDYCLIGMHATVLDGAVVRKHGFVGAGSLVPPGKVVGEGELWLGNPARCVRKLTDRQIEQLRYSADHYVRLKDGYICQIGLNAGQ</sequence>
<dbReference type="PANTHER" id="PTHR13061">
    <property type="entry name" value="DYNACTIN SUBUNIT P25"/>
    <property type="match status" value="1"/>
</dbReference>
<dbReference type="CDD" id="cd04645">
    <property type="entry name" value="LbH_gamma_CA_like"/>
    <property type="match status" value="1"/>
</dbReference>
<dbReference type="Pfam" id="PF00132">
    <property type="entry name" value="Hexapep"/>
    <property type="match status" value="2"/>
</dbReference>
<dbReference type="PANTHER" id="PTHR13061:SF56">
    <property type="entry name" value="PROTEIN YRDA"/>
    <property type="match status" value="1"/>
</dbReference>
<evidence type="ECO:0000313" key="1">
    <source>
        <dbReference type="EMBL" id="MFK2899556.1"/>
    </source>
</evidence>
<gene>
    <name evidence="1" type="ORF">ISP15_04345</name>
</gene>
<proteinExistence type="predicted"/>